<comment type="caution">
    <text evidence="5">The sequence shown here is derived from an EMBL/GenBank/DDBJ whole genome shotgun (WGS) entry which is preliminary data.</text>
</comment>
<dbReference type="Gene3D" id="3.40.30.10">
    <property type="entry name" value="Glutaredoxin"/>
    <property type="match status" value="1"/>
</dbReference>
<keyword evidence="6" id="KW-1185">Reference proteome</keyword>
<evidence type="ECO:0000256" key="2">
    <source>
        <dbReference type="ARBA" id="ARBA00022748"/>
    </source>
</evidence>
<evidence type="ECO:0000256" key="3">
    <source>
        <dbReference type="ARBA" id="ARBA00023284"/>
    </source>
</evidence>
<sequence length="194" mass="21488">MKKQWFKLSNLWNGLFFAAMLALIFSTSAKAWAIEGLMKVGLFQPKISAEPVKAIAATPLPDVAFKGVDGKTVRLSELKGKVVFINFWATWCPPCVAEMPSINDLYEKLKTNKTVVFLIVDADANFKKSQPFMAKKKFTMPLYQLAGGVPTDLVNNSIPTTTILDKNGRIAFHQEGAANYSDPKALKFILELAK</sequence>
<evidence type="ECO:0000313" key="5">
    <source>
        <dbReference type="EMBL" id="MBE9661987.1"/>
    </source>
</evidence>
<reference evidence="5" key="1">
    <citation type="submission" date="2020-10" db="EMBL/GenBank/DDBJ databases">
        <title>Mucilaginibacter mali sp. nov., isolated from rhizosphere soil of apple orchard.</title>
        <authorList>
            <person name="Lee J.-S."/>
            <person name="Kim H.S."/>
            <person name="Kim J.-S."/>
        </authorList>
    </citation>
    <scope>NUCLEOTIDE SEQUENCE</scope>
    <source>
        <strain evidence="5">KCTC 22746</strain>
    </source>
</reference>
<dbReference type="GO" id="GO:0017004">
    <property type="term" value="P:cytochrome complex assembly"/>
    <property type="evidence" value="ECO:0007669"/>
    <property type="project" value="UniProtKB-KW"/>
</dbReference>
<proteinExistence type="predicted"/>
<comment type="subcellular location">
    <subcellularLocation>
        <location evidence="1">Cell envelope</location>
    </subcellularLocation>
</comment>
<dbReference type="PANTHER" id="PTHR42852:SF17">
    <property type="entry name" value="THIOREDOXIN-LIKE PROTEIN HI_1115"/>
    <property type="match status" value="1"/>
</dbReference>
<keyword evidence="3" id="KW-0676">Redox-active center</keyword>
<dbReference type="EMBL" id="JADFFL010000003">
    <property type="protein sequence ID" value="MBE9661987.1"/>
    <property type="molecule type" value="Genomic_DNA"/>
</dbReference>
<dbReference type="InterPro" id="IPR017937">
    <property type="entry name" value="Thioredoxin_CS"/>
</dbReference>
<dbReference type="Proteomes" id="UP000622475">
    <property type="component" value="Unassembled WGS sequence"/>
</dbReference>
<accession>A0A929PX90</accession>
<dbReference type="GO" id="GO:0030313">
    <property type="term" value="C:cell envelope"/>
    <property type="evidence" value="ECO:0007669"/>
    <property type="project" value="UniProtKB-SubCell"/>
</dbReference>
<dbReference type="InterPro" id="IPR050553">
    <property type="entry name" value="Thioredoxin_ResA/DsbE_sf"/>
</dbReference>
<dbReference type="PROSITE" id="PS00194">
    <property type="entry name" value="THIOREDOXIN_1"/>
    <property type="match status" value="1"/>
</dbReference>
<feature type="domain" description="Thioredoxin" evidence="4">
    <location>
        <begin position="54"/>
        <end position="194"/>
    </location>
</feature>
<dbReference type="CDD" id="cd02966">
    <property type="entry name" value="TlpA_like_family"/>
    <property type="match status" value="1"/>
</dbReference>
<evidence type="ECO:0000313" key="6">
    <source>
        <dbReference type="Proteomes" id="UP000622475"/>
    </source>
</evidence>
<name>A0A929PX90_9SPHI</name>
<gene>
    <name evidence="5" type="ORF">IRJ16_08820</name>
</gene>
<organism evidence="5 6">
    <name type="scientific">Mucilaginibacter myungsuensis</name>
    <dbReference type="NCBI Taxonomy" id="649104"/>
    <lineage>
        <taxon>Bacteria</taxon>
        <taxon>Pseudomonadati</taxon>
        <taxon>Bacteroidota</taxon>
        <taxon>Sphingobacteriia</taxon>
        <taxon>Sphingobacteriales</taxon>
        <taxon>Sphingobacteriaceae</taxon>
        <taxon>Mucilaginibacter</taxon>
    </lineage>
</organism>
<dbReference type="GO" id="GO:0016491">
    <property type="term" value="F:oxidoreductase activity"/>
    <property type="evidence" value="ECO:0007669"/>
    <property type="project" value="InterPro"/>
</dbReference>
<evidence type="ECO:0000256" key="1">
    <source>
        <dbReference type="ARBA" id="ARBA00004196"/>
    </source>
</evidence>
<dbReference type="Pfam" id="PF08534">
    <property type="entry name" value="Redoxin"/>
    <property type="match status" value="1"/>
</dbReference>
<keyword evidence="2" id="KW-0201">Cytochrome c-type biogenesis</keyword>
<dbReference type="PANTHER" id="PTHR42852">
    <property type="entry name" value="THIOL:DISULFIDE INTERCHANGE PROTEIN DSBE"/>
    <property type="match status" value="1"/>
</dbReference>
<dbReference type="InterPro" id="IPR036249">
    <property type="entry name" value="Thioredoxin-like_sf"/>
</dbReference>
<protein>
    <submittedName>
        <fullName evidence="5">TlpA family protein disulfide reductase</fullName>
    </submittedName>
</protein>
<dbReference type="AlphaFoldDB" id="A0A929PX90"/>
<dbReference type="InterPro" id="IPR013740">
    <property type="entry name" value="Redoxin"/>
</dbReference>
<dbReference type="PROSITE" id="PS51352">
    <property type="entry name" value="THIOREDOXIN_2"/>
    <property type="match status" value="1"/>
</dbReference>
<evidence type="ECO:0000259" key="4">
    <source>
        <dbReference type="PROSITE" id="PS51352"/>
    </source>
</evidence>
<dbReference type="SUPFAM" id="SSF52833">
    <property type="entry name" value="Thioredoxin-like"/>
    <property type="match status" value="1"/>
</dbReference>
<dbReference type="InterPro" id="IPR013766">
    <property type="entry name" value="Thioredoxin_domain"/>
</dbReference>